<reference evidence="8" key="1">
    <citation type="submission" date="2022-02" db="EMBL/GenBank/DDBJ databases">
        <authorList>
            <person name="King R."/>
        </authorList>
    </citation>
    <scope>NUCLEOTIDE SEQUENCE</scope>
</reference>
<evidence type="ECO:0000313" key="8">
    <source>
        <dbReference type="EMBL" id="CAH1635626.1"/>
    </source>
</evidence>
<dbReference type="Gene3D" id="1.10.10.60">
    <property type="entry name" value="Homeodomain-like"/>
    <property type="match status" value="1"/>
</dbReference>
<evidence type="ECO:0000256" key="1">
    <source>
        <dbReference type="ARBA" id="ARBA00004123"/>
    </source>
</evidence>
<evidence type="ECO:0000256" key="3">
    <source>
        <dbReference type="ARBA" id="ARBA00023155"/>
    </source>
</evidence>
<comment type="subcellular location">
    <subcellularLocation>
        <location evidence="1 5 6">Nucleus</location>
    </subcellularLocation>
</comment>
<protein>
    <recommendedName>
        <fullName evidence="7">Homeobox domain-containing protein</fullName>
    </recommendedName>
</protein>
<dbReference type="Proteomes" id="UP001153321">
    <property type="component" value="Chromosome 11"/>
</dbReference>
<dbReference type="AlphaFoldDB" id="A0A9P0MW70"/>
<dbReference type="InterPro" id="IPR017970">
    <property type="entry name" value="Homeobox_CS"/>
</dbReference>
<keyword evidence="9" id="KW-1185">Reference proteome</keyword>
<dbReference type="PANTHER" id="PTHR24339">
    <property type="entry name" value="HOMEOBOX PROTEIN EMX-RELATED"/>
    <property type="match status" value="1"/>
</dbReference>
<feature type="domain" description="Homeobox" evidence="7">
    <location>
        <begin position="55"/>
        <end position="115"/>
    </location>
</feature>
<dbReference type="PROSITE" id="PS50071">
    <property type="entry name" value="HOMEOBOX_2"/>
    <property type="match status" value="1"/>
</dbReference>
<accession>A0A9P0MW70</accession>
<evidence type="ECO:0000256" key="5">
    <source>
        <dbReference type="PROSITE-ProRule" id="PRU00108"/>
    </source>
</evidence>
<name>A0A9P0MW70_SPOLI</name>
<keyword evidence="3 5" id="KW-0371">Homeobox</keyword>
<dbReference type="InterPro" id="IPR050877">
    <property type="entry name" value="EMX-VAX-Noto_Homeobox_TFs"/>
</dbReference>
<evidence type="ECO:0000256" key="6">
    <source>
        <dbReference type="RuleBase" id="RU000682"/>
    </source>
</evidence>
<gene>
    <name evidence="8" type="ORF">SPLIT_LOCUS988</name>
</gene>
<dbReference type="PANTHER" id="PTHR24339:SF26">
    <property type="entry name" value="HOMEOBOX PROTEIN EMX1"/>
    <property type="match status" value="1"/>
</dbReference>
<dbReference type="GO" id="GO:0030182">
    <property type="term" value="P:neuron differentiation"/>
    <property type="evidence" value="ECO:0007669"/>
    <property type="project" value="TreeGrafter"/>
</dbReference>
<evidence type="ECO:0000256" key="2">
    <source>
        <dbReference type="ARBA" id="ARBA00023125"/>
    </source>
</evidence>
<dbReference type="InterPro" id="IPR009057">
    <property type="entry name" value="Homeodomain-like_sf"/>
</dbReference>
<dbReference type="SUPFAM" id="SSF46689">
    <property type="entry name" value="Homeodomain-like"/>
    <property type="match status" value="1"/>
</dbReference>
<dbReference type="GO" id="GO:0000978">
    <property type="term" value="F:RNA polymerase II cis-regulatory region sequence-specific DNA binding"/>
    <property type="evidence" value="ECO:0007669"/>
    <property type="project" value="TreeGrafter"/>
</dbReference>
<proteinExistence type="predicted"/>
<dbReference type="CDD" id="cd00086">
    <property type="entry name" value="homeodomain"/>
    <property type="match status" value="1"/>
</dbReference>
<dbReference type="GO" id="GO:0000981">
    <property type="term" value="F:DNA-binding transcription factor activity, RNA polymerase II-specific"/>
    <property type="evidence" value="ECO:0007669"/>
    <property type="project" value="InterPro"/>
</dbReference>
<keyword evidence="2 5" id="KW-0238">DNA-binding</keyword>
<evidence type="ECO:0000313" key="9">
    <source>
        <dbReference type="Proteomes" id="UP001153321"/>
    </source>
</evidence>
<evidence type="ECO:0000256" key="4">
    <source>
        <dbReference type="ARBA" id="ARBA00023242"/>
    </source>
</evidence>
<dbReference type="SMART" id="SM00389">
    <property type="entry name" value="HOX"/>
    <property type="match status" value="1"/>
</dbReference>
<dbReference type="EMBL" id="LR824542">
    <property type="protein sequence ID" value="CAH1635626.1"/>
    <property type="molecule type" value="Genomic_DNA"/>
</dbReference>
<organism evidence="8 9">
    <name type="scientific">Spodoptera littoralis</name>
    <name type="common">Egyptian cotton leafworm</name>
    <dbReference type="NCBI Taxonomy" id="7109"/>
    <lineage>
        <taxon>Eukaryota</taxon>
        <taxon>Metazoa</taxon>
        <taxon>Ecdysozoa</taxon>
        <taxon>Arthropoda</taxon>
        <taxon>Hexapoda</taxon>
        <taxon>Insecta</taxon>
        <taxon>Pterygota</taxon>
        <taxon>Neoptera</taxon>
        <taxon>Endopterygota</taxon>
        <taxon>Lepidoptera</taxon>
        <taxon>Glossata</taxon>
        <taxon>Ditrysia</taxon>
        <taxon>Noctuoidea</taxon>
        <taxon>Noctuidae</taxon>
        <taxon>Amphipyrinae</taxon>
        <taxon>Spodoptera</taxon>
    </lineage>
</organism>
<dbReference type="PROSITE" id="PS00027">
    <property type="entry name" value="HOMEOBOX_1"/>
    <property type="match status" value="1"/>
</dbReference>
<keyword evidence="4 5" id="KW-0539">Nucleus</keyword>
<dbReference type="GO" id="GO:0007420">
    <property type="term" value="P:brain development"/>
    <property type="evidence" value="ECO:0007669"/>
    <property type="project" value="TreeGrafter"/>
</dbReference>
<feature type="DNA-binding region" description="Homeobox" evidence="5">
    <location>
        <begin position="57"/>
        <end position="116"/>
    </location>
</feature>
<evidence type="ECO:0000259" key="7">
    <source>
        <dbReference type="PROSITE" id="PS50071"/>
    </source>
</evidence>
<dbReference type="Pfam" id="PF00046">
    <property type="entry name" value="Homeodomain"/>
    <property type="match status" value="1"/>
</dbReference>
<dbReference type="InterPro" id="IPR001356">
    <property type="entry name" value="HD"/>
</dbReference>
<dbReference type="GO" id="GO:0005634">
    <property type="term" value="C:nucleus"/>
    <property type="evidence" value="ECO:0007669"/>
    <property type="project" value="UniProtKB-SubCell"/>
</dbReference>
<sequence length="315" mass="37188">MDHQLQELLQQGTAPVVVHTTQAQGRPHRLLDYHTWLGMQVDSRAQSQPATVTHRYPKRVRIRFATWQLNELESEYSNFRYVSETRRKQLADRLQLKEHTITVWFQNRRMREKKAIVEAQQLSQEVYREFQQPTLDYQRIAQTYPMEIAPLTQNYTSGQNNYSLYHNRLIVSPRNIQESPHHRDVDVLPQTQPVTPSIDSQKFTSLGSTREEIIKNLLLLERYYKTRHTDVAATTEEEMQSSKNVISHIHSPFLYDDTAPSVSFPKQHYPDEVEDLPVMERRLHAVEEPVQHIPTDLMDLPCDTFFKDVDINNYY</sequence>